<organism evidence="2">
    <name type="scientific">Amblyomma triste</name>
    <name type="common">Neotropical tick</name>
    <dbReference type="NCBI Taxonomy" id="251400"/>
    <lineage>
        <taxon>Eukaryota</taxon>
        <taxon>Metazoa</taxon>
        <taxon>Ecdysozoa</taxon>
        <taxon>Arthropoda</taxon>
        <taxon>Chelicerata</taxon>
        <taxon>Arachnida</taxon>
        <taxon>Acari</taxon>
        <taxon>Parasitiformes</taxon>
        <taxon>Ixodida</taxon>
        <taxon>Ixodoidea</taxon>
        <taxon>Ixodidae</taxon>
        <taxon>Amblyomminae</taxon>
        <taxon>Amblyomma</taxon>
    </lineage>
</organism>
<dbReference type="Gene3D" id="2.40.128.20">
    <property type="match status" value="1"/>
</dbReference>
<sequence length="179" mass="20303">MNCLSGAIFLALCATVLCTKPSLQDLQEALSTNDKIWIGLRNFYSAAGTDVLCVYDKVTTRSGTSYTLEHGYRKEEKTFTGTLTATAMKEGDEAVLNVKIPEEGQDNKHVLKYWNSEQKNCFILELHNKTSNFKQCQLHIWDNALTDYNPQRFPCEDKYDEYCGTTKHAVYSSTCRTAQ</sequence>
<dbReference type="InterPro" id="IPR012674">
    <property type="entry name" value="Calycin"/>
</dbReference>
<evidence type="ECO:0000256" key="1">
    <source>
        <dbReference type="SAM" id="SignalP"/>
    </source>
</evidence>
<keyword evidence="1" id="KW-0732">Signal</keyword>
<dbReference type="Pfam" id="PF02098">
    <property type="entry name" value="His_binding"/>
    <property type="match status" value="1"/>
</dbReference>
<dbReference type="InterPro" id="IPR002970">
    <property type="entry name" value="Tick_his-bd"/>
</dbReference>
<dbReference type="AlphaFoldDB" id="A0A023GA49"/>
<evidence type="ECO:0000313" key="2">
    <source>
        <dbReference type="EMBL" id="JAC30752.1"/>
    </source>
</evidence>
<feature type="signal peptide" evidence="1">
    <location>
        <begin position="1"/>
        <end position="18"/>
    </location>
</feature>
<dbReference type="GO" id="GO:0043176">
    <property type="term" value="F:amine binding"/>
    <property type="evidence" value="ECO:0007669"/>
    <property type="project" value="InterPro"/>
</dbReference>
<feature type="chain" id="PRO_5001516894" evidence="1">
    <location>
        <begin position="19"/>
        <end position="179"/>
    </location>
</feature>
<dbReference type="EMBL" id="GBBM01004666">
    <property type="protein sequence ID" value="JAC30752.1"/>
    <property type="molecule type" value="mRNA"/>
</dbReference>
<accession>A0A023GA49</accession>
<dbReference type="GO" id="GO:0030682">
    <property type="term" value="P:symbiont-mediated perturbation of host defenses"/>
    <property type="evidence" value="ECO:0007669"/>
    <property type="project" value="InterPro"/>
</dbReference>
<name>A0A023GA49_AMBTT</name>
<dbReference type="SUPFAM" id="SSF50814">
    <property type="entry name" value="Lipocalins"/>
    <property type="match status" value="1"/>
</dbReference>
<proteinExistence type="evidence at transcript level"/>
<protein>
    <submittedName>
        <fullName evidence="2">Putative lipocalin-2 1</fullName>
    </submittedName>
</protein>
<reference evidence="2" key="1">
    <citation type="submission" date="2014-03" db="EMBL/GenBank/DDBJ databases">
        <title>The sialotranscriptome of Amblyomma triste, Amblyomma parvum and Amblyomma cajennense ticks, uncovered by 454-based RNA-seq.</title>
        <authorList>
            <person name="Garcia G.R."/>
            <person name="Gardinassi L.G."/>
            <person name="Ribeiro J.M."/>
            <person name="Anatriello E."/>
            <person name="Ferreira B.R."/>
            <person name="Moreira H.N."/>
            <person name="Mafra C."/>
            <person name="Olegario M.M."/>
            <person name="Szabo P.J."/>
            <person name="Miranda-Santos I.K."/>
            <person name="Maruyama S.R."/>
        </authorList>
    </citation>
    <scope>NUCLEOTIDE SEQUENCE</scope>
    <source>
        <strain evidence="2">Mato Grasso do Sul</strain>
        <tissue evidence="2">Salivary glands</tissue>
    </source>
</reference>